<geneLocation type="plasmid" evidence="5 6">
    <name>unnamed1</name>
</geneLocation>
<comment type="cofactor">
    <cofactor evidence="1">
        <name>Zn(2+)</name>
        <dbReference type="ChEBI" id="CHEBI:29105"/>
    </cofactor>
</comment>
<dbReference type="InterPro" id="IPR013154">
    <property type="entry name" value="ADH-like_N"/>
</dbReference>
<keyword evidence="5" id="KW-0614">Plasmid</keyword>
<dbReference type="InterPro" id="IPR036291">
    <property type="entry name" value="NAD(P)-bd_dom_sf"/>
</dbReference>
<dbReference type="PANTHER" id="PTHR43401">
    <property type="entry name" value="L-THREONINE 3-DEHYDROGENASE"/>
    <property type="match status" value="1"/>
</dbReference>
<dbReference type="Pfam" id="PF00107">
    <property type="entry name" value="ADH_zinc_N"/>
    <property type="match status" value="1"/>
</dbReference>
<dbReference type="EMBL" id="CP110616">
    <property type="protein sequence ID" value="UZJ26920.1"/>
    <property type="molecule type" value="Genomic_DNA"/>
</dbReference>
<organism evidence="5 6">
    <name type="scientific">Rhodococcus antarcticus</name>
    <dbReference type="NCBI Taxonomy" id="2987751"/>
    <lineage>
        <taxon>Bacteria</taxon>
        <taxon>Bacillati</taxon>
        <taxon>Actinomycetota</taxon>
        <taxon>Actinomycetes</taxon>
        <taxon>Mycobacteriales</taxon>
        <taxon>Nocardiaceae</taxon>
        <taxon>Rhodococcus</taxon>
    </lineage>
</organism>
<feature type="domain" description="Alcohol dehydrogenase-like C-terminal" evidence="3">
    <location>
        <begin position="169"/>
        <end position="282"/>
    </location>
</feature>
<gene>
    <name evidence="5" type="ORF">RHODO2019_18170</name>
</gene>
<proteinExistence type="predicted"/>
<feature type="domain" description="Alcohol dehydrogenase-like N-terminal" evidence="4">
    <location>
        <begin position="22"/>
        <end position="128"/>
    </location>
</feature>
<evidence type="ECO:0000313" key="5">
    <source>
        <dbReference type="EMBL" id="UZJ26920.1"/>
    </source>
</evidence>
<evidence type="ECO:0000256" key="2">
    <source>
        <dbReference type="ARBA" id="ARBA00023002"/>
    </source>
</evidence>
<dbReference type="SUPFAM" id="SSF50129">
    <property type="entry name" value="GroES-like"/>
    <property type="match status" value="1"/>
</dbReference>
<evidence type="ECO:0000256" key="1">
    <source>
        <dbReference type="ARBA" id="ARBA00001947"/>
    </source>
</evidence>
<dbReference type="Pfam" id="PF08240">
    <property type="entry name" value="ADH_N"/>
    <property type="match status" value="1"/>
</dbReference>
<dbReference type="InterPro" id="IPR050129">
    <property type="entry name" value="Zn_alcohol_dh"/>
</dbReference>
<reference evidence="5" key="1">
    <citation type="submission" date="2022-10" db="EMBL/GenBank/DDBJ databases">
        <title>Rhodococcus sp.75.</title>
        <authorList>
            <person name="Sun M."/>
        </authorList>
    </citation>
    <scope>NUCLEOTIDE SEQUENCE</scope>
    <source>
        <strain evidence="5">75</strain>
        <plasmid evidence="5">unnamed1</plasmid>
    </source>
</reference>
<evidence type="ECO:0000259" key="3">
    <source>
        <dbReference type="Pfam" id="PF00107"/>
    </source>
</evidence>
<keyword evidence="2" id="KW-0560">Oxidoreductase</keyword>
<dbReference type="InterPro" id="IPR011032">
    <property type="entry name" value="GroES-like_sf"/>
</dbReference>
<dbReference type="InterPro" id="IPR013149">
    <property type="entry name" value="ADH-like_C"/>
</dbReference>
<evidence type="ECO:0000313" key="6">
    <source>
        <dbReference type="Proteomes" id="UP001164965"/>
    </source>
</evidence>
<keyword evidence="6" id="KW-1185">Reference proteome</keyword>
<name>A0ABY6P5G7_9NOCA</name>
<evidence type="ECO:0000259" key="4">
    <source>
        <dbReference type="Pfam" id="PF08240"/>
    </source>
</evidence>
<sequence length="321" mass="32934">MLQLTAARSLSRERRPVPEAAANEVVVAPLAVGLCGTDLHAWRGRLDRCPIVPTHDGVAEVIEVGPGGDTSLLGRRVVIDPVDACGACTSCRRGHVGVCTDGGYLGMTIDGLLAERVALPAARVVRVPNHISDMDATVLEPVAIGCRIVALTQALGSQPAACVIIGGGPLGLLVGSVLLHVGWSVTVVEPQPARRKIAEQLRMSAVAPDDVSDSRAHLVVETSAAAPGTAAALRAAAPGAVVVILGRSTGGMSSAEILLRELTVVGLRGGSGFYAAAVQLVANGAVTPSAVISHIFDRNDVERAFAAHDGDASPLRAVLRR</sequence>
<dbReference type="Gene3D" id="3.40.50.720">
    <property type="entry name" value="NAD(P)-binding Rossmann-like Domain"/>
    <property type="match status" value="1"/>
</dbReference>
<protein>
    <submittedName>
        <fullName evidence="5">Alcohol dehydrogenase catalytic domain-containing protein</fullName>
    </submittedName>
</protein>
<dbReference type="SUPFAM" id="SSF51735">
    <property type="entry name" value="NAD(P)-binding Rossmann-fold domains"/>
    <property type="match status" value="1"/>
</dbReference>
<dbReference type="Proteomes" id="UP001164965">
    <property type="component" value="Plasmid unnamed1"/>
</dbReference>
<accession>A0ABY6P5G7</accession>
<dbReference type="PANTHER" id="PTHR43401:SF2">
    <property type="entry name" value="L-THREONINE 3-DEHYDROGENASE"/>
    <property type="match status" value="1"/>
</dbReference>
<dbReference type="Gene3D" id="3.90.180.10">
    <property type="entry name" value="Medium-chain alcohol dehydrogenases, catalytic domain"/>
    <property type="match status" value="1"/>
</dbReference>